<evidence type="ECO:0000313" key="1">
    <source>
        <dbReference type="EMBL" id="UGO46194.1"/>
    </source>
</evidence>
<accession>A0AAE8YMR7</accession>
<gene>
    <name evidence="1" type="ORF">CHEWBECCA_111</name>
</gene>
<protein>
    <submittedName>
        <fullName evidence="1">PcfJ-like protein</fullName>
    </submittedName>
</protein>
<reference evidence="1 2" key="1">
    <citation type="submission" date="2021-10" db="EMBL/GenBank/DDBJ databases">
        <authorList>
            <person name="Lavering E.D."/>
            <person name="James R."/>
            <person name="Fairhom J.D."/>
            <person name="Ogilvie B.H."/>
            <person name="Thurgood T.L."/>
            <person name="Robison R.A."/>
            <person name="Grose J.H."/>
        </authorList>
    </citation>
    <scope>NUCLEOTIDE SEQUENCE [LARGE SCALE GENOMIC DNA]</scope>
</reference>
<dbReference type="Proteomes" id="UP000827751">
    <property type="component" value="Segment"/>
</dbReference>
<sequence>MECVTLNKYKIGITQNYNVEVDGETKRAYYTSCTCGKREIVGYDLDYQERQAIYSKQCECGNKTFLHVEKNRRVAHPYLKVLDKSRKGFKIQRTNLSVMMDKDGNVKWKENMTRVIVFDIPSNTLKVFKNGEPTHRYHVTHELKHFFTGISCTRVKSMVTVAETEYLYDFIWRKLSHSNSRNWNSNDKFYLGLERFIQGDYGYLQILSSAGFRNVDRFYTTYNRWTTYHAINKDGKNPREILQMPKFMIPHIRENTGFSLYNVEQVQKALKKVDGNRFRELIEIVKDESTIQDLCRTLDKLIEIHDTYNYNNLKKLTLYLFREIRMHQGIGSPDTGATYLRDYIRMSEKLGLEYEKYPKSLKKEHDITQMNYKVQEDARKKEEFLQAVSEENYQFLNYKKKMYSVIAPSEMDDLIKEGNQLSHCVASYVTDVVADRCKILFLRNTDALDIPVATIEVRGGNVRQARGFANRSLTASERAFVAEWAKVKELEVNYY</sequence>
<evidence type="ECO:0000313" key="2">
    <source>
        <dbReference type="Proteomes" id="UP000827751"/>
    </source>
</evidence>
<proteinExistence type="predicted"/>
<dbReference type="Pfam" id="PF14284">
    <property type="entry name" value="PcfJ"/>
    <property type="match status" value="1"/>
</dbReference>
<keyword evidence="2" id="KW-1185">Reference proteome</keyword>
<dbReference type="InterPro" id="IPR025586">
    <property type="entry name" value="PcfJ"/>
</dbReference>
<organism evidence="1 2">
    <name type="scientific">Bacillus phage vB_BanS_Chewbecca</name>
    <dbReference type="NCBI Taxonomy" id="2894786"/>
    <lineage>
        <taxon>Viruses</taxon>
        <taxon>Duplodnaviria</taxon>
        <taxon>Heunggongvirae</taxon>
        <taxon>Uroviricota</taxon>
        <taxon>Caudoviricetes</taxon>
        <taxon>Joanripponvirinae</taxon>
        <taxon>Tsamsavirus</taxon>
        <taxon>Tsamsavirus chewbecca</taxon>
    </lineage>
</organism>
<name>A0AAE8YMR7_9CAUD</name>
<dbReference type="EMBL" id="OK499972">
    <property type="protein sequence ID" value="UGO46194.1"/>
    <property type="molecule type" value="Genomic_DNA"/>
</dbReference>